<evidence type="ECO:0000313" key="2">
    <source>
        <dbReference type="Proteomes" id="UP000183567"/>
    </source>
</evidence>
<dbReference type="STRING" id="180088.A0A1J8QGU9"/>
<name>A0A1J8QGU9_9AGAM</name>
<dbReference type="Proteomes" id="UP000183567">
    <property type="component" value="Unassembled WGS sequence"/>
</dbReference>
<gene>
    <name evidence="1" type="ORF">AZE42_13954</name>
</gene>
<comment type="caution">
    <text evidence="1">The sequence shown here is derived from an EMBL/GenBank/DDBJ whole genome shotgun (WGS) entry which is preliminary data.</text>
</comment>
<organism evidence="1 2">
    <name type="scientific">Rhizopogon vesiculosus</name>
    <dbReference type="NCBI Taxonomy" id="180088"/>
    <lineage>
        <taxon>Eukaryota</taxon>
        <taxon>Fungi</taxon>
        <taxon>Dikarya</taxon>
        <taxon>Basidiomycota</taxon>
        <taxon>Agaricomycotina</taxon>
        <taxon>Agaricomycetes</taxon>
        <taxon>Agaricomycetidae</taxon>
        <taxon>Boletales</taxon>
        <taxon>Suillineae</taxon>
        <taxon>Rhizopogonaceae</taxon>
        <taxon>Rhizopogon</taxon>
    </lineage>
</organism>
<evidence type="ECO:0008006" key="3">
    <source>
        <dbReference type="Google" id="ProtNLM"/>
    </source>
</evidence>
<reference evidence="1 2" key="1">
    <citation type="submission" date="2016-03" db="EMBL/GenBank/DDBJ databases">
        <title>Comparative genomics of the ectomycorrhizal sister species Rhizopogon vinicolor and Rhizopogon vesiculosus (Basidiomycota: Boletales) reveals a divergence of the mating type B locus.</title>
        <authorList>
            <person name="Mujic A.B."/>
            <person name="Kuo A."/>
            <person name="Tritt A."/>
            <person name="Lipzen A."/>
            <person name="Chen C."/>
            <person name="Johnson J."/>
            <person name="Sharma A."/>
            <person name="Barry K."/>
            <person name="Grigoriev I.V."/>
            <person name="Spatafora J.W."/>
        </authorList>
    </citation>
    <scope>NUCLEOTIDE SEQUENCE [LARGE SCALE GENOMIC DNA]</scope>
    <source>
        <strain evidence="1 2">AM-OR11-056</strain>
    </source>
</reference>
<evidence type="ECO:0000313" key="1">
    <source>
        <dbReference type="EMBL" id="OJA19171.1"/>
    </source>
</evidence>
<dbReference type="OrthoDB" id="1932208at2759"/>
<dbReference type="InterPro" id="IPR050235">
    <property type="entry name" value="CK1_Ser-Thr_kinase"/>
</dbReference>
<dbReference type="InterPro" id="IPR011009">
    <property type="entry name" value="Kinase-like_dom_sf"/>
</dbReference>
<protein>
    <recommendedName>
        <fullName evidence="3">Non-specific serine/threonine protein kinase</fullName>
    </recommendedName>
</protein>
<dbReference type="AlphaFoldDB" id="A0A1J8QGU9"/>
<keyword evidence="2" id="KW-1185">Reference proteome</keyword>
<feature type="non-terminal residue" evidence="1">
    <location>
        <position position="128"/>
    </location>
</feature>
<accession>A0A1J8QGU9</accession>
<proteinExistence type="predicted"/>
<dbReference type="SUPFAM" id="SSF56112">
    <property type="entry name" value="Protein kinase-like (PK-like)"/>
    <property type="match status" value="1"/>
</dbReference>
<dbReference type="EMBL" id="LVVM01001154">
    <property type="protein sequence ID" value="OJA19171.1"/>
    <property type="molecule type" value="Genomic_DNA"/>
</dbReference>
<dbReference type="Gene3D" id="1.10.510.10">
    <property type="entry name" value="Transferase(Phosphotransferase) domain 1"/>
    <property type="match status" value="1"/>
</dbReference>
<dbReference type="PANTHER" id="PTHR11909">
    <property type="entry name" value="CASEIN KINASE-RELATED"/>
    <property type="match status" value="1"/>
</dbReference>
<sequence>MPGHTTSFIGTPAFASINSHLGLELGRRDDLESLVYLLIYLVRGCLPWLNREIATDSTVLDMKLNMDELCRELPCEFRHMLDYLRGLAFHAKPNYDYLRALVQKLRPSSSEAEAAIPDWLPKIESETT</sequence>